<dbReference type="SUPFAM" id="SSF81296">
    <property type="entry name" value="E set domains"/>
    <property type="match status" value="1"/>
</dbReference>
<evidence type="ECO:0000256" key="2">
    <source>
        <dbReference type="ARBA" id="ARBA00023008"/>
    </source>
</evidence>
<dbReference type="GO" id="GO:0005507">
    <property type="term" value="F:copper ion binding"/>
    <property type="evidence" value="ECO:0007669"/>
    <property type="project" value="InterPro"/>
</dbReference>
<evidence type="ECO:0000256" key="3">
    <source>
        <dbReference type="SAM" id="MobiDB-lite"/>
    </source>
</evidence>
<keyword evidence="8" id="KW-1185">Reference proteome</keyword>
<feature type="region of interest" description="Disordered" evidence="3">
    <location>
        <begin position="121"/>
        <end position="162"/>
    </location>
</feature>
<keyword evidence="1 5" id="KW-0732">Signal</keyword>
<organism evidence="7 8">
    <name type="scientific">Phytohabitans houttuyneae</name>
    <dbReference type="NCBI Taxonomy" id="1076126"/>
    <lineage>
        <taxon>Bacteria</taxon>
        <taxon>Bacillati</taxon>
        <taxon>Actinomycetota</taxon>
        <taxon>Actinomycetes</taxon>
        <taxon>Micromonosporales</taxon>
        <taxon>Micromonosporaceae</taxon>
    </lineage>
</organism>
<dbReference type="InterPro" id="IPR007348">
    <property type="entry name" value="CopC_dom"/>
</dbReference>
<protein>
    <recommendedName>
        <fullName evidence="6">CopC domain-containing protein</fullName>
    </recommendedName>
</protein>
<evidence type="ECO:0000256" key="5">
    <source>
        <dbReference type="SAM" id="SignalP"/>
    </source>
</evidence>
<feature type="domain" description="CopC" evidence="6">
    <location>
        <begin position="33"/>
        <end position="124"/>
    </location>
</feature>
<accession>A0A6V8KLD4</accession>
<evidence type="ECO:0000256" key="1">
    <source>
        <dbReference type="ARBA" id="ARBA00022729"/>
    </source>
</evidence>
<dbReference type="GO" id="GO:0042597">
    <property type="term" value="C:periplasmic space"/>
    <property type="evidence" value="ECO:0007669"/>
    <property type="project" value="InterPro"/>
</dbReference>
<dbReference type="Gene3D" id="2.60.40.1220">
    <property type="match status" value="1"/>
</dbReference>
<feature type="chain" id="PRO_5039357694" description="CopC domain-containing protein" evidence="5">
    <location>
        <begin position="31"/>
        <end position="200"/>
    </location>
</feature>
<keyword evidence="4" id="KW-1133">Transmembrane helix</keyword>
<keyword evidence="4" id="KW-0812">Transmembrane</keyword>
<evidence type="ECO:0000313" key="7">
    <source>
        <dbReference type="EMBL" id="GFJ82746.1"/>
    </source>
</evidence>
<reference evidence="7 8" key="2">
    <citation type="submission" date="2020-03" db="EMBL/GenBank/DDBJ databases">
        <authorList>
            <person name="Ichikawa N."/>
            <person name="Kimura A."/>
            <person name="Kitahashi Y."/>
            <person name="Uohara A."/>
        </authorList>
    </citation>
    <scope>NUCLEOTIDE SEQUENCE [LARGE SCALE GENOMIC DNA]</scope>
    <source>
        <strain evidence="7 8">NBRC 108639</strain>
    </source>
</reference>
<evidence type="ECO:0000259" key="6">
    <source>
        <dbReference type="Pfam" id="PF04234"/>
    </source>
</evidence>
<evidence type="ECO:0000313" key="8">
    <source>
        <dbReference type="Proteomes" id="UP000482800"/>
    </source>
</evidence>
<keyword evidence="2" id="KW-0186">Copper</keyword>
<comment type="caution">
    <text evidence="7">The sequence shown here is derived from an EMBL/GenBank/DDBJ whole genome shotgun (WGS) entry which is preliminary data.</text>
</comment>
<name>A0A6V8KLD4_9ACTN</name>
<feature type="transmembrane region" description="Helical" evidence="4">
    <location>
        <begin position="170"/>
        <end position="191"/>
    </location>
</feature>
<dbReference type="InterPro" id="IPR014756">
    <property type="entry name" value="Ig_E-set"/>
</dbReference>
<feature type="signal peptide" evidence="5">
    <location>
        <begin position="1"/>
        <end position="30"/>
    </location>
</feature>
<sequence length="200" mass="20016">MGAVNRYRLPAVLTALLAAALAVVVPAAPAAAHTELKSTSPAAKSTTTKPVTEVTLTFTGLVRKPGTTVAVTGPDKTSYSVGDPEVLDRTITQKVDPLAVGVITVAWTTAASDGHEMKGTFTFTNRAAPPTPSAEPSPSPSVAPTTAAPPPAATTAAASPVADEDSSSGAVWWVVGAAAVLLVAGTGGLLWRRRKAGGAP</sequence>
<dbReference type="InterPro" id="IPR014755">
    <property type="entry name" value="Cu-Rt/internalin_Ig-like"/>
</dbReference>
<reference evidence="7 8" key="1">
    <citation type="submission" date="2020-03" db="EMBL/GenBank/DDBJ databases">
        <title>Whole genome shotgun sequence of Phytohabitans houttuyneae NBRC 108639.</title>
        <authorList>
            <person name="Komaki H."/>
            <person name="Tamura T."/>
        </authorList>
    </citation>
    <scope>NUCLEOTIDE SEQUENCE [LARGE SCALE GENOMIC DNA]</scope>
    <source>
        <strain evidence="7 8">NBRC 108639</strain>
    </source>
</reference>
<proteinExistence type="predicted"/>
<dbReference type="Pfam" id="PF04234">
    <property type="entry name" value="CopC"/>
    <property type="match status" value="1"/>
</dbReference>
<gene>
    <name evidence="7" type="ORF">Phou_069260</name>
</gene>
<dbReference type="Proteomes" id="UP000482800">
    <property type="component" value="Unassembled WGS sequence"/>
</dbReference>
<keyword evidence="4" id="KW-0472">Membrane</keyword>
<dbReference type="AlphaFoldDB" id="A0A6V8KLD4"/>
<feature type="compositionally biased region" description="Pro residues" evidence="3">
    <location>
        <begin position="129"/>
        <end position="152"/>
    </location>
</feature>
<dbReference type="EMBL" id="BLPF01000002">
    <property type="protein sequence ID" value="GFJ82746.1"/>
    <property type="molecule type" value="Genomic_DNA"/>
</dbReference>
<dbReference type="GO" id="GO:0046688">
    <property type="term" value="P:response to copper ion"/>
    <property type="evidence" value="ECO:0007669"/>
    <property type="project" value="InterPro"/>
</dbReference>
<evidence type="ECO:0000256" key="4">
    <source>
        <dbReference type="SAM" id="Phobius"/>
    </source>
</evidence>